<sequence length="289" mass="30872">MILQSLLLAAALTAPQPATPQAVVDGLIEADRAFSAAAADTDPASGLTAMMDQGATMPVPGKGIVEGRDAVSAALRSSSFAKGDRISWTPVRGGISADGTHGFTFGYMTLKGGDPRVTAQKYLSYWIKRPEGWRVAVFKQMPRPAGEVSFDLLPPSLPASLTPPIVDPAVLTTHRRSLADVEQQFSDEAQQIGLKAAFRKYGRPDAMNMYEGAAFTIGLDAITASFPDDTTSPLYWSAEKTLVASSGDLGVNIGTIHRKAPEAGKPASMPFFTIWRRDSPGDPWRYVAE</sequence>
<feature type="domain" description="DUF4440" evidence="1">
    <location>
        <begin position="28"/>
        <end position="135"/>
    </location>
</feature>
<dbReference type="InterPro" id="IPR027843">
    <property type="entry name" value="DUF4440"/>
</dbReference>
<name>A0A2U2IZS3_9SPHN</name>
<gene>
    <name evidence="2" type="ORF">DF286_00785</name>
</gene>
<dbReference type="SUPFAM" id="SSF54427">
    <property type="entry name" value="NTF2-like"/>
    <property type="match status" value="1"/>
</dbReference>
<dbReference type="OrthoDB" id="7566513at2"/>
<accession>A0A2U2IZS3</accession>
<protein>
    <recommendedName>
        <fullName evidence="1">DUF4440 domain-containing protein</fullName>
    </recommendedName>
</protein>
<reference evidence="2 3" key="1">
    <citation type="submission" date="2018-05" db="EMBL/GenBank/DDBJ databases">
        <title>Genome of Sphingosinicella humi QZX222.</title>
        <authorList>
            <person name="Qiao Z."/>
            <person name="Wang G."/>
        </authorList>
    </citation>
    <scope>NUCLEOTIDE SEQUENCE [LARGE SCALE GENOMIC DNA]</scope>
    <source>
        <strain evidence="2 3">QZX222</strain>
    </source>
</reference>
<keyword evidence="3" id="KW-1185">Reference proteome</keyword>
<evidence type="ECO:0000313" key="2">
    <source>
        <dbReference type="EMBL" id="PWG01567.1"/>
    </source>
</evidence>
<organism evidence="2 3">
    <name type="scientific">Allosphingosinicella humi</name>
    <dbReference type="NCBI Taxonomy" id="2068657"/>
    <lineage>
        <taxon>Bacteria</taxon>
        <taxon>Pseudomonadati</taxon>
        <taxon>Pseudomonadota</taxon>
        <taxon>Alphaproteobacteria</taxon>
        <taxon>Sphingomonadales</taxon>
        <taxon>Sphingomonadaceae</taxon>
        <taxon>Allosphingosinicella</taxon>
    </lineage>
</organism>
<comment type="caution">
    <text evidence="2">The sequence shown here is derived from an EMBL/GenBank/DDBJ whole genome shotgun (WGS) entry which is preliminary data.</text>
</comment>
<evidence type="ECO:0000259" key="1">
    <source>
        <dbReference type="Pfam" id="PF14534"/>
    </source>
</evidence>
<dbReference type="Pfam" id="PF14534">
    <property type="entry name" value="DUF4440"/>
    <property type="match status" value="1"/>
</dbReference>
<dbReference type="InterPro" id="IPR032710">
    <property type="entry name" value="NTF2-like_dom_sf"/>
</dbReference>
<dbReference type="AlphaFoldDB" id="A0A2U2IZS3"/>
<evidence type="ECO:0000313" key="3">
    <source>
        <dbReference type="Proteomes" id="UP000245916"/>
    </source>
</evidence>
<dbReference type="RefSeq" id="WP_109269707.1">
    <property type="nucleotide sequence ID" value="NZ_QFFF01000001.1"/>
</dbReference>
<dbReference type="Proteomes" id="UP000245916">
    <property type="component" value="Unassembled WGS sequence"/>
</dbReference>
<dbReference type="Gene3D" id="3.10.450.50">
    <property type="match status" value="2"/>
</dbReference>
<proteinExistence type="predicted"/>
<dbReference type="EMBL" id="QFFF01000001">
    <property type="protein sequence ID" value="PWG01567.1"/>
    <property type="molecule type" value="Genomic_DNA"/>
</dbReference>